<protein>
    <recommendedName>
        <fullName evidence="3">Ser/Thr protein kinase RdoA (MazF antagonist)</fullName>
    </recommendedName>
</protein>
<evidence type="ECO:0000313" key="2">
    <source>
        <dbReference type="Proteomes" id="UP000256485"/>
    </source>
</evidence>
<gene>
    <name evidence="1" type="ORF">DFJ64_1663</name>
</gene>
<dbReference type="InterPro" id="IPR011009">
    <property type="entry name" value="Kinase-like_dom_sf"/>
</dbReference>
<proteinExistence type="predicted"/>
<name>A0A3D9V414_THECX</name>
<dbReference type="Proteomes" id="UP000256485">
    <property type="component" value="Unassembled WGS sequence"/>
</dbReference>
<organism evidence="1 2">
    <name type="scientific">Thermasporomyces composti</name>
    <dbReference type="NCBI Taxonomy" id="696763"/>
    <lineage>
        <taxon>Bacteria</taxon>
        <taxon>Bacillati</taxon>
        <taxon>Actinomycetota</taxon>
        <taxon>Actinomycetes</taxon>
        <taxon>Propionibacteriales</taxon>
        <taxon>Nocardioidaceae</taxon>
        <taxon>Thermasporomyces</taxon>
    </lineage>
</organism>
<dbReference type="EMBL" id="QTUC01000001">
    <property type="protein sequence ID" value="REF36257.1"/>
    <property type="molecule type" value="Genomic_DNA"/>
</dbReference>
<accession>A0A3D9V414</accession>
<dbReference type="SUPFAM" id="SSF56112">
    <property type="entry name" value="Protein kinase-like (PK-like)"/>
    <property type="match status" value="1"/>
</dbReference>
<evidence type="ECO:0000313" key="1">
    <source>
        <dbReference type="EMBL" id="REF36257.1"/>
    </source>
</evidence>
<sequence>MVAEAFDVGRPVEPLTHHRWVGQEAWTFSTMTGRFLVVRLWAGPDPAWRAQVEEAMDLERRAQEAGVAMLTPVEPQEPAFGFAARVHGFGVFRVYEWVDHRPLDREDDVAEWLGTTLALLHRLRPLDTTPQPQGYGLYPPAHWHAWLAEGEAQGRSWASPLRDHLAGILRASTQVAEAFSAGKPHVVTHRAVEPSRVVMTDGGPLLLGWDAVGPDSAPLEAAHAIVEFATVGWTEPDADRVHRASRAYATAGGATLRPGPAALARWVGRRLEWLGACLDVTLGLRHPVPAELADMDQARLDAHVREEVETFPALVDTMARWSALVGDSSGSTD</sequence>
<dbReference type="AlphaFoldDB" id="A0A3D9V414"/>
<evidence type="ECO:0008006" key="3">
    <source>
        <dbReference type="Google" id="ProtNLM"/>
    </source>
</evidence>
<keyword evidence="2" id="KW-1185">Reference proteome</keyword>
<reference evidence="1 2" key="1">
    <citation type="submission" date="2018-08" db="EMBL/GenBank/DDBJ databases">
        <title>Sequencing the genomes of 1000 actinobacteria strains.</title>
        <authorList>
            <person name="Klenk H.-P."/>
        </authorList>
    </citation>
    <scope>NUCLEOTIDE SEQUENCE [LARGE SCALE GENOMIC DNA]</scope>
    <source>
        <strain evidence="1 2">DSM 22891</strain>
    </source>
</reference>
<comment type="caution">
    <text evidence="1">The sequence shown here is derived from an EMBL/GenBank/DDBJ whole genome shotgun (WGS) entry which is preliminary data.</text>
</comment>